<dbReference type="SMART" id="SM00507">
    <property type="entry name" value="HNHc"/>
    <property type="match status" value="1"/>
</dbReference>
<dbReference type="PATRIC" id="fig|1121362.3.peg.1930"/>
<dbReference type="EMBL" id="CP003697">
    <property type="protein sequence ID" value="AGF72911.1"/>
    <property type="molecule type" value="Genomic_DNA"/>
</dbReference>
<feature type="region of interest" description="Disordered" evidence="1">
    <location>
        <begin position="362"/>
        <end position="416"/>
    </location>
</feature>
<dbReference type="InterPro" id="IPR003615">
    <property type="entry name" value="HNH_nuc"/>
</dbReference>
<sequence length="416" mass="46449">MCSVTDPVAVRRHRLLRAEHELWAEVLPGEIDVLDTESVATLTARLYRSTGYSETYLVDAIHAYATLAELPRLRALQDELCHLDLYRLRIISDTLLKADHDDSAMMATIDEALTDYLTPKRANQVLPNKQALRRKINQILKSLDTTIATDDKPADGDEGTDAQRYDMAVDPDGTAHLHASLDAATGTAVDTRVRAHAQAVGMTLLEALVDLLLGAEGTKVVLNMYKAGDRPDSPAYVPGAGHLSECEEERMMARVTHTRDIDAYADVEAEGYQTPETIAAYVEGRDGVCRWPGCDRPAPRCQKDHRIDYADGGPTAAGNLVSLCQHHHNEKTARRAFYLLDPETDVVYWLFDDQSWACDEPQGPLAGQSRRWQTTVGQRLTARRNRARREAQLRKRQREEARGEGTGWEEDGHPPF</sequence>
<gene>
    <name evidence="3" type="ORF">A605_09545</name>
</gene>
<dbReference type="GO" id="GO:0004519">
    <property type="term" value="F:endonuclease activity"/>
    <property type="evidence" value="ECO:0007669"/>
    <property type="project" value="InterPro"/>
</dbReference>
<dbReference type="eggNOG" id="COG1403">
    <property type="taxonomic scope" value="Bacteria"/>
</dbReference>
<dbReference type="CDD" id="cd00085">
    <property type="entry name" value="HNHc"/>
    <property type="match status" value="1"/>
</dbReference>
<organism evidence="3 4">
    <name type="scientific">Corynebacterium halotolerans YIM 70093 = DSM 44683</name>
    <dbReference type="NCBI Taxonomy" id="1121362"/>
    <lineage>
        <taxon>Bacteria</taxon>
        <taxon>Bacillati</taxon>
        <taxon>Actinomycetota</taxon>
        <taxon>Actinomycetes</taxon>
        <taxon>Mycobacteriales</taxon>
        <taxon>Corynebacteriaceae</taxon>
        <taxon>Corynebacterium</taxon>
    </lineage>
</organism>
<evidence type="ECO:0000256" key="1">
    <source>
        <dbReference type="SAM" id="MobiDB-lite"/>
    </source>
</evidence>
<dbReference type="Pfam" id="PF01844">
    <property type="entry name" value="HNH"/>
    <property type="match status" value="1"/>
</dbReference>
<name>M1P8B8_9CORY</name>
<feature type="compositionally biased region" description="Basic and acidic residues" evidence="1">
    <location>
        <begin position="388"/>
        <end position="403"/>
    </location>
</feature>
<dbReference type="Proteomes" id="UP000011723">
    <property type="component" value="Chromosome"/>
</dbReference>
<dbReference type="InterPro" id="IPR002711">
    <property type="entry name" value="HNH"/>
</dbReference>
<reference evidence="3 4" key="1">
    <citation type="journal article" date="2012" name="Stand. Genomic Sci.">
        <title>Genome sequence of the halotolerant bacterium Corynebacterium halotolerans type strain YIM 70093(T) (= DSM 44683(T)).</title>
        <authorList>
            <person name="Ruckert C."/>
            <person name="Albersmeier A."/>
            <person name="Al-Dilaimi A."/>
            <person name="Niehaus K."/>
            <person name="Szczepanowski R."/>
            <person name="Kalinowski J."/>
        </authorList>
    </citation>
    <scope>NUCLEOTIDE SEQUENCE [LARGE SCALE GENOMIC DNA]</scope>
    <source>
        <strain evidence="3">YIM 70093</strain>
    </source>
</reference>
<dbReference type="GO" id="GO:0003676">
    <property type="term" value="F:nucleic acid binding"/>
    <property type="evidence" value="ECO:0007669"/>
    <property type="project" value="InterPro"/>
</dbReference>
<dbReference type="HOGENOM" id="CLU_035975_0_0_11"/>
<dbReference type="KEGG" id="chn:A605_09545"/>
<evidence type="ECO:0000259" key="2">
    <source>
        <dbReference type="SMART" id="SM00507"/>
    </source>
</evidence>
<dbReference type="AlphaFoldDB" id="M1P8B8"/>
<protein>
    <recommendedName>
        <fullName evidence="2">HNH nuclease domain-containing protein</fullName>
    </recommendedName>
</protein>
<evidence type="ECO:0000313" key="3">
    <source>
        <dbReference type="EMBL" id="AGF72911.1"/>
    </source>
</evidence>
<dbReference type="Gene3D" id="1.10.30.50">
    <property type="match status" value="1"/>
</dbReference>
<evidence type="ECO:0000313" key="4">
    <source>
        <dbReference type="Proteomes" id="UP000011723"/>
    </source>
</evidence>
<keyword evidence="4" id="KW-1185">Reference proteome</keyword>
<dbReference type="GO" id="GO:0008270">
    <property type="term" value="F:zinc ion binding"/>
    <property type="evidence" value="ECO:0007669"/>
    <property type="project" value="InterPro"/>
</dbReference>
<feature type="domain" description="HNH nuclease" evidence="2">
    <location>
        <begin position="277"/>
        <end position="329"/>
    </location>
</feature>
<dbReference type="STRING" id="1121362.A605_09545"/>
<accession>M1P8B8</accession>
<proteinExistence type="predicted"/>